<evidence type="ECO:0000256" key="2">
    <source>
        <dbReference type="ARBA" id="ARBA00023242"/>
    </source>
</evidence>
<dbReference type="InterPro" id="IPR003105">
    <property type="entry name" value="SRA_YDG"/>
</dbReference>
<keyword evidence="2 3" id="KW-0539">Nucleus</keyword>
<dbReference type="AlphaFoldDB" id="A0A388KEN5"/>
<dbReference type="Gene3D" id="2.30.280.10">
    <property type="entry name" value="SRA-YDG"/>
    <property type="match status" value="1"/>
</dbReference>
<dbReference type="PANTHER" id="PTHR45660:SF89">
    <property type="entry name" value="HISTONE-LYSINE N-METHYLTRANSFERASE SUVR3"/>
    <property type="match status" value="1"/>
</dbReference>
<dbReference type="GO" id="GO:0005634">
    <property type="term" value="C:nucleus"/>
    <property type="evidence" value="ECO:0007669"/>
    <property type="project" value="UniProtKB-SubCell"/>
</dbReference>
<evidence type="ECO:0000256" key="1">
    <source>
        <dbReference type="ARBA" id="ARBA00004286"/>
    </source>
</evidence>
<dbReference type="GO" id="GO:0042054">
    <property type="term" value="F:histone methyltransferase activity"/>
    <property type="evidence" value="ECO:0007669"/>
    <property type="project" value="TreeGrafter"/>
</dbReference>
<feature type="region of interest" description="Disordered" evidence="4">
    <location>
        <begin position="430"/>
        <end position="454"/>
    </location>
</feature>
<dbReference type="PANTHER" id="PTHR45660">
    <property type="entry name" value="HISTONE-LYSINE N-METHYLTRANSFERASE SETMAR"/>
    <property type="match status" value="1"/>
</dbReference>
<dbReference type="Gramene" id="GBG68525">
    <property type="protein sequence ID" value="GBG68525"/>
    <property type="gene ID" value="CBR_g3069"/>
</dbReference>
<evidence type="ECO:0000256" key="3">
    <source>
        <dbReference type="PROSITE-ProRule" id="PRU00358"/>
    </source>
</evidence>
<feature type="compositionally biased region" description="Low complexity" evidence="4">
    <location>
        <begin position="85"/>
        <end position="100"/>
    </location>
</feature>
<proteinExistence type="predicted"/>
<feature type="region of interest" description="Disordered" evidence="4">
    <location>
        <begin position="356"/>
        <end position="407"/>
    </location>
</feature>
<evidence type="ECO:0000313" key="7">
    <source>
        <dbReference type="Proteomes" id="UP000265515"/>
    </source>
</evidence>
<dbReference type="STRING" id="69332.A0A388KEN5"/>
<organism evidence="6 7">
    <name type="scientific">Chara braunii</name>
    <name type="common">Braun's stonewort</name>
    <dbReference type="NCBI Taxonomy" id="69332"/>
    <lineage>
        <taxon>Eukaryota</taxon>
        <taxon>Viridiplantae</taxon>
        <taxon>Streptophyta</taxon>
        <taxon>Charophyceae</taxon>
        <taxon>Charales</taxon>
        <taxon>Characeae</taxon>
        <taxon>Chara</taxon>
    </lineage>
</organism>
<accession>A0A388KEN5</accession>
<dbReference type="EMBL" id="BFEA01000101">
    <property type="protein sequence ID" value="GBG68525.1"/>
    <property type="molecule type" value="Genomic_DNA"/>
</dbReference>
<dbReference type="InterPro" id="IPR036987">
    <property type="entry name" value="SRA-YDG_sf"/>
</dbReference>
<keyword evidence="7" id="KW-1185">Reference proteome</keyword>
<comment type="caution">
    <text evidence="6">The sequence shown here is derived from an EMBL/GenBank/DDBJ whole genome shotgun (WGS) entry which is preliminary data.</text>
</comment>
<comment type="subcellular location">
    <subcellularLocation>
        <location evidence="1">Chromosome</location>
    </subcellularLocation>
    <subcellularLocation>
        <location evidence="3">Nucleus</location>
    </subcellularLocation>
</comment>
<evidence type="ECO:0000259" key="5">
    <source>
        <dbReference type="PROSITE" id="PS51015"/>
    </source>
</evidence>
<dbReference type="GO" id="GO:0005694">
    <property type="term" value="C:chromosome"/>
    <property type="evidence" value="ECO:0007669"/>
    <property type="project" value="UniProtKB-SubCell"/>
</dbReference>
<feature type="region of interest" description="Disordered" evidence="4">
    <location>
        <begin position="82"/>
        <end position="101"/>
    </location>
</feature>
<protein>
    <recommendedName>
        <fullName evidence="5">YDG domain-containing protein</fullName>
    </recommendedName>
</protein>
<dbReference type="Proteomes" id="UP000265515">
    <property type="component" value="Unassembled WGS sequence"/>
</dbReference>
<evidence type="ECO:0000256" key="4">
    <source>
        <dbReference type="SAM" id="MobiDB-lite"/>
    </source>
</evidence>
<name>A0A388KEN5_CHABU</name>
<dbReference type="Pfam" id="PF02182">
    <property type="entry name" value="SAD_SRA"/>
    <property type="match status" value="1"/>
</dbReference>
<sequence>MDWRNTQHDPYANKRKAKTLSVAESIRLQNQNLRPRKSKATCLHLWRRGAAAKKTPFRSCSKPQLLAAANLTTAKLRFSSVKPISFPRPHPSAAASPSAAQNDNHLHCISGDKKMVINNSCVINKSCVKGEVGAKVQGRIGGNSQQLQSLCRQDGGFALKGSHCQEENARARGCCQAGGKVDVKSQKQPDFGDGNEPGSVVKGGSQLEGVRPGSFISNAATCQHMLTSRRRVVVPQVRADTAGRNLTQAPCAKVEREGGGTVCVKTPDGLQLLRVCPSSHAPDERNCPRKRVIDCANGPAGILCGELCEEMTNDTPDTVQLKRSRQDSHNVKLNLKKRQTVYLPDEESHKLLQEQTCHPKKLQSMHSSPDRSGNSATGEVQFAVNDNNSHDPISVKQTEVKQSVAKSGSRREEQSCVVVCAESLAKLTHQETADVTSSSTRSGVMRRTDPGSRSTGAIRSIIWPGFTWKQLKEFFPCAYCRIERDEWMEDVIEENRLRMEAEKACLSCHELWRMVRNGHTVVRMLNERNIWLRHGVGRKKGIGIGSKFCNRQELCAAGLHHNHEAGICTKEVLAGYKTFTAAVSIVYARTRKYADDQNDGGDIIKYEGEREDKREFSVIRQMKSVANQAMAMSQVYDIPVRVISKEKDGNMYTYDGLYKVFDHYEHRGERGTTLMFELRRVRNKKDLKPFESY</sequence>
<reference evidence="6 7" key="1">
    <citation type="journal article" date="2018" name="Cell">
        <title>The Chara Genome: Secondary Complexity and Implications for Plant Terrestrialization.</title>
        <authorList>
            <person name="Nishiyama T."/>
            <person name="Sakayama H."/>
            <person name="Vries J.D."/>
            <person name="Buschmann H."/>
            <person name="Saint-Marcoux D."/>
            <person name="Ullrich K.K."/>
            <person name="Haas F.B."/>
            <person name="Vanderstraeten L."/>
            <person name="Becker D."/>
            <person name="Lang D."/>
            <person name="Vosolsobe S."/>
            <person name="Rombauts S."/>
            <person name="Wilhelmsson P.K.I."/>
            <person name="Janitza P."/>
            <person name="Kern R."/>
            <person name="Heyl A."/>
            <person name="Rumpler F."/>
            <person name="Villalobos L.I.A.C."/>
            <person name="Clay J.M."/>
            <person name="Skokan R."/>
            <person name="Toyoda A."/>
            <person name="Suzuki Y."/>
            <person name="Kagoshima H."/>
            <person name="Schijlen E."/>
            <person name="Tajeshwar N."/>
            <person name="Catarino B."/>
            <person name="Hetherington A.J."/>
            <person name="Saltykova A."/>
            <person name="Bonnot C."/>
            <person name="Breuninger H."/>
            <person name="Symeonidi A."/>
            <person name="Radhakrishnan G.V."/>
            <person name="Van Nieuwerburgh F."/>
            <person name="Deforce D."/>
            <person name="Chang C."/>
            <person name="Karol K.G."/>
            <person name="Hedrich R."/>
            <person name="Ulvskov P."/>
            <person name="Glockner G."/>
            <person name="Delwiche C.F."/>
            <person name="Petrasek J."/>
            <person name="Van de Peer Y."/>
            <person name="Friml J."/>
            <person name="Beilby M."/>
            <person name="Dolan L."/>
            <person name="Kohara Y."/>
            <person name="Sugano S."/>
            <person name="Fujiyama A."/>
            <person name="Delaux P.-M."/>
            <person name="Quint M."/>
            <person name="TheiBen G."/>
            <person name="Hagemann M."/>
            <person name="Harholt J."/>
            <person name="Dunand C."/>
            <person name="Zachgo S."/>
            <person name="Langdale J."/>
            <person name="Maumus F."/>
            <person name="Straeten D.V.D."/>
            <person name="Gould S.B."/>
            <person name="Rensing S.A."/>
        </authorList>
    </citation>
    <scope>NUCLEOTIDE SEQUENCE [LARGE SCALE GENOMIC DNA]</scope>
    <source>
        <strain evidence="6 7">S276</strain>
    </source>
</reference>
<gene>
    <name evidence="6" type="ORF">CBR_g3069</name>
</gene>
<evidence type="ECO:0000313" key="6">
    <source>
        <dbReference type="EMBL" id="GBG68525.1"/>
    </source>
</evidence>
<dbReference type="SMART" id="SM00466">
    <property type="entry name" value="SRA"/>
    <property type="match status" value="1"/>
</dbReference>
<feature type="compositionally biased region" description="Polar residues" evidence="4">
    <location>
        <begin position="433"/>
        <end position="442"/>
    </location>
</feature>
<dbReference type="InterPro" id="IPR015947">
    <property type="entry name" value="PUA-like_sf"/>
</dbReference>
<feature type="domain" description="YDG" evidence="5">
    <location>
        <begin position="537"/>
        <end position="682"/>
    </location>
</feature>
<feature type="compositionally biased region" description="Polar residues" evidence="4">
    <location>
        <begin position="364"/>
        <end position="406"/>
    </location>
</feature>
<dbReference type="PROSITE" id="PS51015">
    <property type="entry name" value="YDG"/>
    <property type="match status" value="1"/>
</dbReference>
<dbReference type="GO" id="GO:0003690">
    <property type="term" value="F:double-stranded DNA binding"/>
    <property type="evidence" value="ECO:0007669"/>
    <property type="project" value="TreeGrafter"/>
</dbReference>
<dbReference type="InterPro" id="IPR051357">
    <property type="entry name" value="H3K9_HMTase_SUVAR3-9"/>
</dbReference>
<dbReference type="SUPFAM" id="SSF88697">
    <property type="entry name" value="PUA domain-like"/>
    <property type="match status" value="1"/>
</dbReference>